<organism evidence="1 2">
    <name type="scientific">Stieleria maiorica</name>
    <dbReference type="NCBI Taxonomy" id="2795974"/>
    <lineage>
        <taxon>Bacteria</taxon>
        <taxon>Pseudomonadati</taxon>
        <taxon>Planctomycetota</taxon>
        <taxon>Planctomycetia</taxon>
        <taxon>Pirellulales</taxon>
        <taxon>Pirellulaceae</taxon>
        <taxon>Stieleria</taxon>
    </lineage>
</organism>
<protein>
    <submittedName>
        <fullName evidence="1">Uncharacterized protein</fullName>
    </submittedName>
</protein>
<dbReference type="KEGG" id="smam:Mal15_38390"/>
<gene>
    <name evidence="1" type="ORF">Mal15_38390</name>
</gene>
<dbReference type="AlphaFoldDB" id="A0A5B9MET0"/>
<evidence type="ECO:0000313" key="1">
    <source>
        <dbReference type="EMBL" id="QEF99772.1"/>
    </source>
</evidence>
<evidence type="ECO:0000313" key="2">
    <source>
        <dbReference type="Proteomes" id="UP000321353"/>
    </source>
</evidence>
<name>A0A5B9MET0_9BACT</name>
<reference evidence="1 2" key="1">
    <citation type="submission" date="2019-02" db="EMBL/GenBank/DDBJ databases">
        <title>Planctomycetal bacteria perform biofilm scaping via a novel small molecule.</title>
        <authorList>
            <person name="Jeske O."/>
            <person name="Boedeker C."/>
            <person name="Wiegand S."/>
            <person name="Breitling P."/>
            <person name="Kallscheuer N."/>
            <person name="Jogler M."/>
            <person name="Rohde M."/>
            <person name="Petersen J."/>
            <person name="Medema M.H."/>
            <person name="Surup F."/>
            <person name="Jogler C."/>
        </authorList>
    </citation>
    <scope>NUCLEOTIDE SEQUENCE [LARGE SCALE GENOMIC DNA]</scope>
    <source>
        <strain evidence="1 2">Mal15</strain>
    </source>
</reference>
<sequence>MLHLRLRFPLGIVLSLVTILGCGSGSGSARPVADLDELSQFLDENPELNVDGLEEMDEELDLAE</sequence>
<proteinExistence type="predicted"/>
<dbReference type="PROSITE" id="PS51257">
    <property type="entry name" value="PROKAR_LIPOPROTEIN"/>
    <property type="match status" value="1"/>
</dbReference>
<accession>A0A5B9MET0</accession>
<dbReference type="EMBL" id="CP036264">
    <property type="protein sequence ID" value="QEF99772.1"/>
    <property type="molecule type" value="Genomic_DNA"/>
</dbReference>
<keyword evidence="2" id="KW-1185">Reference proteome</keyword>
<dbReference type="Proteomes" id="UP000321353">
    <property type="component" value="Chromosome"/>
</dbReference>
<dbReference type="RefSeq" id="WP_147869127.1">
    <property type="nucleotide sequence ID" value="NZ_CP036264.1"/>
</dbReference>